<dbReference type="Gene3D" id="1.10.10.1620">
    <property type="match status" value="1"/>
</dbReference>
<dbReference type="GO" id="GO:0001716">
    <property type="term" value="F:L-amino-acid oxidase activity"/>
    <property type="evidence" value="ECO:0007669"/>
    <property type="project" value="TreeGrafter"/>
</dbReference>
<dbReference type="Proteomes" id="UP000267821">
    <property type="component" value="Unassembled WGS sequence"/>
</dbReference>
<reference evidence="2 3" key="1">
    <citation type="journal article" date="2018" name="Nat. Ecol. Evol.">
        <title>Pezizomycetes genomes reveal the molecular basis of ectomycorrhizal truffle lifestyle.</title>
        <authorList>
            <person name="Murat C."/>
            <person name="Payen T."/>
            <person name="Noel B."/>
            <person name="Kuo A."/>
            <person name="Morin E."/>
            <person name="Chen J."/>
            <person name="Kohler A."/>
            <person name="Krizsan K."/>
            <person name="Balestrini R."/>
            <person name="Da Silva C."/>
            <person name="Montanini B."/>
            <person name="Hainaut M."/>
            <person name="Levati E."/>
            <person name="Barry K.W."/>
            <person name="Belfiori B."/>
            <person name="Cichocki N."/>
            <person name="Clum A."/>
            <person name="Dockter R.B."/>
            <person name="Fauchery L."/>
            <person name="Guy J."/>
            <person name="Iotti M."/>
            <person name="Le Tacon F."/>
            <person name="Lindquist E.A."/>
            <person name="Lipzen A."/>
            <person name="Malagnac F."/>
            <person name="Mello A."/>
            <person name="Molinier V."/>
            <person name="Miyauchi S."/>
            <person name="Poulain J."/>
            <person name="Riccioni C."/>
            <person name="Rubini A."/>
            <person name="Sitrit Y."/>
            <person name="Splivallo R."/>
            <person name="Traeger S."/>
            <person name="Wang M."/>
            <person name="Zifcakova L."/>
            <person name="Wipf D."/>
            <person name="Zambonelli A."/>
            <person name="Paolocci F."/>
            <person name="Nowrousian M."/>
            <person name="Ottonello S."/>
            <person name="Baldrian P."/>
            <person name="Spatafora J.W."/>
            <person name="Henrissat B."/>
            <person name="Nagy L.G."/>
            <person name="Aury J.M."/>
            <person name="Wincker P."/>
            <person name="Grigoriev I.V."/>
            <person name="Bonfante P."/>
            <person name="Martin F.M."/>
        </authorList>
    </citation>
    <scope>NUCLEOTIDE SEQUENCE [LARGE SCALE GENOMIC DNA]</scope>
    <source>
        <strain evidence="2 3">ATCC MYA-4762</strain>
    </source>
</reference>
<dbReference type="Pfam" id="PF01593">
    <property type="entry name" value="Amino_oxidase"/>
    <property type="match status" value="2"/>
</dbReference>
<dbReference type="EMBL" id="ML121532">
    <property type="protein sequence ID" value="RPB27050.1"/>
    <property type="molecule type" value="Genomic_DNA"/>
</dbReference>
<keyword evidence="3" id="KW-1185">Reference proteome</keyword>
<gene>
    <name evidence="2" type="ORF">L211DRAFT_896752</name>
</gene>
<dbReference type="AlphaFoldDB" id="A0A3N4LW82"/>
<dbReference type="Gene3D" id="3.90.660.10">
    <property type="match status" value="2"/>
</dbReference>
<accession>A0A3N4LW82</accession>
<dbReference type="PANTHER" id="PTHR10742:SF342">
    <property type="entry name" value="AMINE OXIDASE"/>
    <property type="match status" value="1"/>
</dbReference>
<dbReference type="InterPro" id="IPR002937">
    <property type="entry name" value="Amino_oxidase"/>
</dbReference>
<dbReference type="InterPro" id="IPR050281">
    <property type="entry name" value="Flavin_monoamine_oxidase"/>
</dbReference>
<evidence type="ECO:0000313" key="2">
    <source>
        <dbReference type="EMBL" id="RPB27050.1"/>
    </source>
</evidence>
<dbReference type="InParanoid" id="A0A3N4LW82"/>
<dbReference type="GO" id="GO:0009063">
    <property type="term" value="P:amino acid catabolic process"/>
    <property type="evidence" value="ECO:0007669"/>
    <property type="project" value="TreeGrafter"/>
</dbReference>
<protein>
    <recommendedName>
        <fullName evidence="1">Amine oxidase domain-containing protein</fullName>
    </recommendedName>
</protein>
<dbReference type="SUPFAM" id="SSF54373">
    <property type="entry name" value="FAD-linked reductases, C-terminal domain"/>
    <property type="match status" value="1"/>
</dbReference>
<feature type="domain" description="Amine oxidase" evidence="1">
    <location>
        <begin position="9"/>
        <end position="80"/>
    </location>
</feature>
<dbReference type="SUPFAM" id="SSF51905">
    <property type="entry name" value="FAD/NAD(P)-binding domain"/>
    <property type="match status" value="1"/>
</dbReference>
<feature type="domain" description="Amine oxidase" evidence="1">
    <location>
        <begin position="221"/>
        <end position="495"/>
    </location>
</feature>
<dbReference type="InterPro" id="IPR036188">
    <property type="entry name" value="FAD/NAD-bd_sf"/>
</dbReference>
<dbReference type="STRING" id="1051890.A0A3N4LW82"/>
<organism evidence="2 3">
    <name type="scientific">Terfezia boudieri ATCC MYA-4762</name>
    <dbReference type="NCBI Taxonomy" id="1051890"/>
    <lineage>
        <taxon>Eukaryota</taxon>
        <taxon>Fungi</taxon>
        <taxon>Dikarya</taxon>
        <taxon>Ascomycota</taxon>
        <taxon>Pezizomycotina</taxon>
        <taxon>Pezizomycetes</taxon>
        <taxon>Pezizales</taxon>
        <taxon>Pezizaceae</taxon>
        <taxon>Terfezia</taxon>
    </lineage>
</organism>
<evidence type="ECO:0000313" key="3">
    <source>
        <dbReference type="Proteomes" id="UP000267821"/>
    </source>
</evidence>
<evidence type="ECO:0000259" key="1">
    <source>
        <dbReference type="Pfam" id="PF01593"/>
    </source>
</evidence>
<sequence length="559" mass="63186">MILHSLDIHNYEIREASDRAGGRVYTHYFHPRNLNGNYYDVGAMRFPNIPIMSRTFDLFHRLQINQDLTPNPAQETLIPYYLNGPATPLLYNNIRAIQPDCQYPTTGWTLGTPATKIIEHRFVAQGPRAVMAPIYAYWREVLSNPLTFEAGWAELMELDARSVSLYYVTNWCETMTGSTGSFDGSFVSNVIHSLEFDWPAFPDNVIDDPVPADALHGDVAAEAGNVWRCVNGGSDVITRRILPLPAIDLHLFYSDKATKITYTPGAPTDEVMTVDFDHYGQHTSRTYTHVFNTTTLGCLQTIDTRDAGLDYAHREAIRVLRYEHAVKLGIKFSRRWWANVQGINRGGQGKTDRPTRVVVYPSYALNTPPDQPGVLLACYNSAQDAARLGSLFDNASALSHELVYSYVIADLAAMHDIPEVELRNLTESYHVYNWYGDPLTRGSWSAFGPGQYSSFYGRMQRPQAAGHLFFSGDSTSIYPGWIVGALNSAYRTVRQFLLVELWRAAENWELTMYYFHLLLRLEFLWGALEYEPQPELPEDINGFEGWNVFLGIIGAEAGL</sequence>
<dbReference type="OrthoDB" id="7777654at2759"/>
<dbReference type="PANTHER" id="PTHR10742">
    <property type="entry name" value="FLAVIN MONOAMINE OXIDASE"/>
    <property type="match status" value="1"/>
</dbReference>
<name>A0A3N4LW82_9PEZI</name>
<proteinExistence type="predicted"/>